<dbReference type="Gene3D" id="3.80.10.10">
    <property type="entry name" value="Ribonuclease Inhibitor"/>
    <property type="match status" value="1"/>
</dbReference>
<comment type="caution">
    <text evidence="1">The sequence shown here is derived from an EMBL/GenBank/DDBJ whole genome shotgun (WGS) entry which is preliminary data.</text>
</comment>
<dbReference type="EMBL" id="JBAHYK010001681">
    <property type="protein sequence ID" value="KAL0567079.1"/>
    <property type="molecule type" value="Genomic_DNA"/>
</dbReference>
<gene>
    <name evidence="1" type="ORF">V5O48_014914</name>
</gene>
<evidence type="ECO:0000313" key="2">
    <source>
        <dbReference type="Proteomes" id="UP001465976"/>
    </source>
</evidence>
<proteinExistence type="predicted"/>
<dbReference type="InterPro" id="IPR032675">
    <property type="entry name" value="LRR_dom_sf"/>
</dbReference>
<protein>
    <submittedName>
        <fullName evidence="1">Uncharacterized protein</fullName>
    </submittedName>
</protein>
<organism evidence="1 2">
    <name type="scientific">Marasmius crinis-equi</name>
    <dbReference type="NCBI Taxonomy" id="585013"/>
    <lineage>
        <taxon>Eukaryota</taxon>
        <taxon>Fungi</taxon>
        <taxon>Dikarya</taxon>
        <taxon>Basidiomycota</taxon>
        <taxon>Agaricomycotina</taxon>
        <taxon>Agaricomycetes</taxon>
        <taxon>Agaricomycetidae</taxon>
        <taxon>Agaricales</taxon>
        <taxon>Marasmiineae</taxon>
        <taxon>Marasmiaceae</taxon>
        <taxon>Marasmius</taxon>
    </lineage>
</organism>
<dbReference type="SUPFAM" id="SSF52047">
    <property type="entry name" value="RNI-like"/>
    <property type="match status" value="1"/>
</dbReference>
<reference evidence="1 2" key="1">
    <citation type="submission" date="2024-02" db="EMBL/GenBank/DDBJ databases">
        <title>A draft genome for the cacao thread blight pathogen Marasmius crinis-equi.</title>
        <authorList>
            <person name="Cohen S.P."/>
            <person name="Baruah I.K."/>
            <person name="Amoako-Attah I."/>
            <person name="Bukari Y."/>
            <person name="Meinhardt L.W."/>
            <person name="Bailey B.A."/>
        </authorList>
    </citation>
    <scope>NUCLEOTIDE SEQUENCE [LARGE SCALE GENOMIC DNA]</scope>
    <source>
        <strain evidence="1 2">GH-76</strain>
    </source>
</reference>
<accession>A0ABR3EW13</accession>
<sequence>MAIASTPKDRNNLLYVNKKMLHIIIPIKHHTLKAANYIGFHKAALMLDSPDVDRAKLYKLAPKEVVIGMADSDSKHGAGWDYDRTIEVITRLRAVRALSLRRLNDFPYHKLPKWLSDMPTITTLEVMCPRHYGFLPRYFTPKIPSAFPKLTRLYMSGLLWTTAEQEMDQSTSILAHISSLSTLRSITMDVRSWVALGRGRRRDTLSVSSQLEELVIYPGDEVTLEELYSPAWVRGLFRALEHCSKTLCELRLEMPYEVKAHGCPVVVLSRLSVFIGPEGVLKKLMINGPLTVYWVSTDKQAVTVPGWESLWHAVGDPDSIRSLRVSVWNIQALHPSEVFSCLPNLEELYLTLSTELSKQALVDFGQTFKTCQQLRRVTMLAHPHRAISKGGATPHIAATWKEIAPNFTSICLDTDFVWECQYKHEDHRYEWEPTNLPWSPSKTAVLPVEFEKSSHVAITLNGSSGAGDIFYLDSDYDSSP</sequence>
<name>A0ABR3EW13_9AGAR</name>
<evidence type="ECO:0000313" key="1">
    <source>
        <dbReference type="EMBL" id="KAL0567079.1"/>
    </source>
</evidence>
<dbReference type="Proteomes" id="UP001465976">
    <property type="component" value="Unassembled WGS sequence"/>
</dbReference>
<keyword evidence="2" id="KW-1185">Reference proteome</keyword>